<evidence type="ECO:0000256" key="5">
    <source>
        <dbReference type="ARBA" id="ARBA00022729"/>
    </source>
</evidence>
<keyword evidence="7" id="KW-0914">Notch signaling pathway</keyword>
<dbReference type="Gene3D" id="2.10.25.10">
    <property type="entry name" value="Laminin"/>
    <property type="match status" value="2"/>
</dbReference>
<sequence length="124" mass="14365">MCLGSMSKWWNVHRLRKFLQVQLFRCLGRQPLSIRYTHYFSNKFILRKHADECLTNPCINAISCTNLVGDYHCKCRVGWMGKNCDQNINDCVGQCQHGATCIDLVNDYHCACQPGYTDELKLEN</sequence>
<keyword evidence="10 12" id="KW-1015">Disulfide bond</keyword>
<evidence type="ECO:0000256" key="10">
    <source>
        <dbReference type="ARBA" id="ARBA00023157"/>
    </source>
</evidence>
<dbReference type="FunFam" id="2.10.25.10:FF:000004">
    <property type="entry name" value="Neurogenic locus notch 1"/>
    <property type="match status" value="1"/>
</dbReference>
<comment type="subcellular location">
    <subcellularLocation>
        <location evidence="1">Membrane</location>
        <topology evidence="1">Single-pass type I membrane protein</topology>
    </subcellularLocation>
</comment>
<organism evidence="14 15">
    <name type="scientific">Exocentrus adspersus</name>
    <dbReference type="NCBI Taxonomy" id="1586481"/>
    <lineage>
        <taxon>Eukaryota</taxon>
        <taxon>Metazoa</taxon>
        <taxon>Ecdysozoa</taxon>
        <taxon>Arthropoda</taxon>
        <taxon>Hexapoda</taxon>
        <taxon>Insecta</taxon>
        <taxon>Pterygota</taxon>
        <taxon>Neoptera</taxon>
        <taxon>Endopterygota</taxon>
        <taxon>Coleoptera</taxon>
        <taxon>Polyphaga</taxon>
        <taxon>Cucujiformia</taxon>
        <taxon>Chrysomeloidea</taxon>
        <taxon>Cerambycidae</taxon>
        <taxon>Lamiinae</taxon>
        <taxon>Acanthocinini</taxon>
        <taxon>Exocentrus</taxon>
    </lineage>
</organism>
<accession>A0AAV8WCH5</accession>
<keyword evidence="9" id="KW-0472">Membrane</keyword>
<keyword evidence="5" id="KW-0732">Signal</keyword>
<evidence type="ECO:0000259" key="13">
    <source>
        <dbReference type="PROSITE" id="PS50026"/>
    </source>
</evidence>
<dbReference type="SMART" id="SM00179">
    <property type="entry name" value="EGF_CA"/>
    <property type="match status" value="2"/>
</dbReference>
<dbReference type="AlphaFoldDB" id="A0AAV8WCH5"/>
<keyword evidence="4" id="KW-0812">Transmembrane</keyword>
<keyword evidence="15" id="KW-1185">Reference proteome</keyword>
<dbReference type="Proteomes" id="UP001159042">
    <property type="component" value="Unassembled WGS sequence"/>
</dbReference>
<proteinExistence type="predicted"/>
<dbReference type="Pfam" id="PF00008">
    <property type="entry name" value="EGF"/>
    <property type="match status" value="2"/>
</dbReference>
<evidence type="ECO:0000256" key="12">
    <source>
        <dbReference type="PROSITE-ProRule" id="PRU00076"/>
    </source>
</evidence>
<feature type="disulfide bond" evidence="12">
    <location>
        <begin position="91"/>
        <end position="101"/>
    </location>
</feature>
<comment type="caution">
    <text evidence="12">Lacks conserved residue(s) required for the propagation of feature annotation.</text>
</comment>
<evidence type="ECO:0000256" key="11">
    <source>
        <dbReference type="ARBA" id="ARBA00023180"/>
    </source>
</evidence>
<evidence type="ECO:0000313" key="15">
    <source>
        <dbReference type="Proteomes" id="UP001159042"/>
    </source>
</evidence>
<evidence type="ECO:0000313" key="14">
    <source>
        <dbReference type="EMBL" id="KAJ8924003.1"/>
    </source>
</evidence>
<dbReference type="PROSITE" id="PS01186">
    <property type="entry name" value="EGF_2"/>
    <property type="match status" value="1"/>
</dbReference>
<reference evidence="14 15" key="1">
    <citation type="journal article" date="2023" name="Insect Mol. Biol.">
        <title>Genome sequencing provides insights into the evolution of gene families encoding plant cell wall-degrading enzymes in longhorned beetles.</title>
        <authorList>
            <person name="Shin N.R."/>
            <person name="Okamura Y."/>
            <person name="Kirsch R."/>
            <person name="Pauchet Y."/>
        </authorList>
    </citation>
    <scope>NUCLEOTIDE SEQUENCE [LARGE SCALE GENOMIC DNA]</scope>
    <source>
        <strain evidence="14">EAD_L_NR</strain>
    </source>
</reference>
<evidence type="ECO:0000256" key="4">
    <source>
        <dbReference type="ARBA" id="ARBA00022692"/>
    </source>
</evidence>
<dbReference type="PROSITE" id="PS00022">
    <property type="entry name" value="EGF_1"/>
    <property type="match status" value="1"/>
</dbReference>
<dbReference type="InterPro" id="IPR018097">
    <property type="entry name" value="EGF_Ca-bd_CS"/>
</dbReference>
<feature type="disulfide bond" evidence="12">
    <location>
        <begin position="75"/>
        <end position="84"/>
    </location>
</feature>
<keyword evidence="6" id="KW-0677">Repeat</keyword>
<dbReference type="SUPFAM" id="SSF57196">
    <property type="entry name" value="EGF/Laminin"/>
    <property type="match status" value="2"/>
</dbReference>
<feature type="domain" description="EGF-like" evidence="13">
    <location>
        <begin position="49"/>
        <end position="85"/>
    </location>
</feature>
<evidence type="ECO:0000256" key="6">
    <source>
        <dbReference type="ARBA" id="ARBA00022737"/>
    </source>
</evidence>
<dbReference type="PROSITE" id="PS01187">
    <property type="entry name" value="EGF_CA"/>
    <property type="match status" value="1"/>
</dbReference>
<dbReference type="CDD" id="cd00054">
    <property type="entry name" value="EGF_CA"/>
    <property type="match status" value="2"/>
</dbReference>
<dbReference type="PRINTS" id="PR00010">
    <property type="entry name" value="EGFBLOOD"/>
</dbReference>
<dbReference type="PROSITE" id="PS00010">
    <property type="entry name" value="ASX_HYDROXYL"/>
    <property type="match status" value="2"/>
</dbReference>
<dbReference type="InterPro" id="IPR001881">
    <property type="entry name" value="EGF-like_Ca-bd_dom"/>
</dbReference>
<dbReference type="SMART" id="SM00181">
    <property type="entry name" value="EGF"/>
    <property type="match status" value="2"/>
</dbReference>
<dbReference type="EMBL" id="JANEYG010000003">
    <property type="protein sequence ID" value="KAJ8924003.1"/>
    <property type="molecule type" value="Genomic_DNA"/>
</dbReference>
<dbReference type="PANTHER" id="PTHR12916:SF9">
    <property type="entry name" value="NEUROGENIC LOCUS NOTCH HOMOLOG PROTEIN 1-RELATED"/>
    <property type="match status" value="1"/>
</dbReference>
<name>A0AAV8WCH5_9CUCU</name>
<dbReference type="PANTHER" id="PTHR12916">
    <property type="entry name" value="CYTOCHROME C OXIDASE POLYPEPTIDE VIC-2"/>
    <property type="match status" value="1"/>
</dbReference>
<evidence type="ECO:0000256" key="7">
    <source>
        <dbReference type="ARBA" id="ARBA00022976"/>
    </source>
</evidence>
<evidence type="ECO:0000256" key="1">
    <source>
        <dbReference type="ARBA" id="ARBA00004479"/>
    </source>
</evidence>
<dbReference type="PROSITE" id="PS50026">
    <property type="entry name" value="EGF_3"/>
    <property type="match status" value="2"/>
</dbReference>
<evidence type="ECO:0000256" key="9">
    <source>
        <dbReference type="ARBA" id="ARBA00023136"/>
    </source>
</evidence>
<gene>
    <name evidence="14" type="ORF">NQ315_006779</name>
</gene>
<dbReference type="InterPro" id="IPR000152">
    <property type="entry name" value="EGF-type_Asp/Asn_hydroxyl_site"/>
</dbReference>
<protein>
    <recommendedName>
        <fullName evidence="13">EGF-like domain-containing protein</fullName>
    </recommendedName>
</protein>
<dbReference type="GO" id="GO:0005509">
    <property type="term" value="F:calcium ion binding"/>
    <property type="evidence" value="ECO:0007669"/>
    <property type="project" value="InterPro"/>
</dbReference>
<evidence type="ECO:0000256" key="3">
    <source>
        <dbReference type="ARBA" id="ARBA00022536"/>
    </source>
</evidence>
<dbReference type="GO" id="GO:0016020">
    <property type="term" value="C:membrane"/>
    <property type="evidence" value="ECO:0007669"/>
    <property type="project" value="UniProtKB-SubCell"/>
</dbReference>
<dbReference type="GO" id="GO:0005112">
    <property type="term" value="F:Notch binding"/>
    <property type="evidence" value="ECO:0007669"/>
    <property type="project" value="TreeGrafter"/>
</dbReference>
<keyword evidence="2" id="KW-0217">Developmental protein</keyword>
<keyword evidence="8" id="KW-1133">Transmembrane helix</keyword>
<evidence type="ECO:0000256" key="2">
    <source>
        <dbReference type="ARBA" id="ARBA00022473"/>
    </source>
</evidence>
<dbReference type="FunFam" id="2.10.25.10:FF:000146">
    <property type="entry name" value="Putative neurogenic locus notch"/>
    <property type="match status" value="1"/>
</dbReference>
<keyword evidence="3 12" id="KW-0245">EGF-like domain</keyword>
<evidence type="ECO:0000256" key="8">
    <source>
        <dbReference type="ARBA" id="ARBA00022989"/>
    </source>
</evidence>
<dbReference type="InterPro" id="IPR000742">
    <property type="entry name" value="EGF"/>
</dbReference>
<comment type="caution">
    <text evidence="14">The sequence shown here is derived from an EMBL/GenBank/DDBJ whole genome shotgun (WGS) entry which is preliminary data.</text>
</comment>
<dbReference type="GO" id="GO:0007219">
    <property type="term" value="P:Notch signaling pathway"/>
    <property type="evidence" value="ECO:0007669"/>
    <property type="project" value="UniProtKB-KW"/>
</dbReference>
<feature type="domain" description="EGF-like" evidence="13">
    <location>
        <begin position="87"/>
        <end position="119"/>
    </location>
</feature>
<keyword evidence="11" id="KW-0325">Glycoprotein</keyword>